<dbReference type="GeneID" id="78525898"/>
<dbReference type="RefSeq" id="WP_007404329.1">
    <property type="nucleotide sequence ID" value="NZ_BBJS01000013.1"/>
</dbReference>
<dbReference type="InterPro" id="IPR058163">
    <property type="entry name" value="LysR-type_TF_proteobact-type"/>
</dbReference>
<dbReference type="Gene3D" id="1.10.10.10">
    <property type="entry name" value="Winged helix-like DNA-binding domain superfamily/Winged helix DNA-binding domain"/>
    <property type="match status" value="1"/>
</dbReference>
<dbReference type="GO" id="GO:0006351">
    <property type="term" value="P:DNA-templated transcription"/>
    <property type="evidence" value="ECO:0007669"/>
    <property type="project" value="TreeGrafter"/>
</dbReference>
<dbReference type="PANTHER" id="PTHR30537">
    <property type="entry name" value="HTH-TYPE TRANSCRIPTIONAL REGULATOR"/>
    <property type="match status" value="1"/>
</dbReference>
<dbReference type="InterPro" id="IPR000847">
    <property type="entry name" value="LysR_HTH_N"/>
</dbReference>
<dbReference type="Proteomes" id="UP000032025">
    <property type="component" value="Unassembled WGS sequence"/>
</dbReference>
<dbReference type="SUPFAM" id="SSF53850">
    <property type="entry name" value="Periplasmic binding protein-like II"/>
    <property type="match status" value="1"/>
</dbReference>
<evidence type="ECO:0000313" key="6">
    <source>
        <dbReference type="EMBL" id="GAN12758.1"/>
    </source>
</evidence>
<dbReference type="Gene3D" id="3.40.190.290">
    <property type="match status" value="1"/>
</dbReference>
<keyword evidence="3" id="KW-0238">DNA-binding</keyword>
<keyword evidence="2" id="KW-0805">Transcription regulation</keyword>
<dbReference type="Pfam" id="PF00126">
    <property type="entry name" value="HTH_1"/>
    <property type="match status" value="1"/>
</dbReference>
<evidence type="ECO:0000256" key="2">
    <source>
        <dbReference type="ARBA" id="ARBA00023015"/>
    </source>
</evidence>
<evidence type="ECO:0000256" key="3">
    <source>
        <dbReference type="ARBA" id="ARBA00023125"/>
    </source>
</evidence>
<protein>
    <submittedName>
        <fullName evidence="6">DNA, contig: SP613</fullName>
    </submittedName>
</protein>
<accession>A0A0C9NDG9</accession>
<dbReference type="InterPro" id="IPR036388">
    <property type="entry name" value="WH-like_DNA-bd_sf"/>
</dbReference>
<keyword evidence="4" id="KW-0804">Transcription</keyword>
<comment type="caution">
    <text evidence="6">The sequence shown here is derived from an EMBL/GenBank/DDBJ whole genome shotgun (WGS) entry which is preliminary data.</text>
</comment>
<feature type="domain" description="HTH lysR-type" evidence="5">
    <location>
        <begin position="11"/>
        <end position="62"/>
    </location>
</feature>
<dbReference type="PANTHER" id="PTHR30537:SF3">
    <property type="entry name" value="TRANSCRIPTIONAL REGULATORY PROTEIN"/>
    <property type="match status" value="1"/>
</dbReference>
<evidence type="ECO:0000256" key="4">
    <source>
        <dbReference type="ARBA" id="ARBA00023163"/>
    </source>
</evidence>
<dbReference type="AlphaFoldDB" id="A0A0C9NDG9"/>
<comment type="similarity">
    <text evidence="1">Belongs to the LysR transcriptional regulatory family.</text>
</comment>
<dbReference type="InterPro" id="IPR036390">
    <property type="entry name" value="WH_DNA-bd_sf"/>
</dbReference>
<keyword evidence="7" id="KW-1185">Reference proteome</keyword>
<dbReference type="PROSITE" id="PS50931">
    <property type="entry name" value="HTH_LYSR"/>
    <property type="match status" value="1"/>
</dbReference>
<name>A0A0C9NDG9_SPHPI</name>
<dbReference type="SUPFAM" id="SSF46785">
    <property type="entry name" value="Winged helix' DNA-binding domain"/>
    <property type="match status" value="1"/>
</dbReference>
<proteinExistence type="inferred from homology"/>
<organism evidence="6 7">
    <name type="scientific">Sphingomonas paucimobilis NBRC 13935</name>
    <dbReference type="NCBI Taxonomy" id="1219050"/>
    <lineage>
        <taxon>Bacteria</taxon>
        <taxon>Pseudomonadati</taxon>
        <taxon>Pseudomonadota</taxon>
        <taxon>Alphaproteobacteria</taxon>
        <taxon>Sphingomonadales</taxon>
        <taxon>Sphingomonadaceae</taxon>
        <taxon>Sphingomonas</taxon>
    </lineage>
</organism>
<evidence type="ECO:0000259" key="5">
    <source>
        <dbReference type="PROSITE" id="PS50931"/>
    </source>
</evidence>
<dbReference type="GO" id="GO:0043565">
    <property type="term" value="F:sequence-specific DNA binding"/>
    <property type="evidence" value="ECO:0007669"/>
    <property type="project" value="TreeGrafter"/>
</dbReference>
<evidence type="ECO:0000256" key="1">
    <source>
        <dbReference type="ARBA" id="ARBA00009437"/>
    </source>
</evidence>
<sequence>MSEEPSWDVYRSFAAVLCEGSLSGAARALGMTQPSIARHIDALEQELGGKLFVRSQRGLSPTDRAHALRPHAEALVNAARALRRTGSGEPDHVSGVVRISASQAVGVMHLPPILTDLRRAHPALTIELALSDEPDDLLQRRADIAVRMFEPAQQALVARQVGAVRLGFHAHRDYLDRRGIPGTLAELRGHDLIGFDTQTNFIRAAMRHLPGIDRSMFALRVDSDAAQFAAIRAGFGIGICQTAIARRDPALVRILPDALDLPLPLWIVMHEDLRRISRCRTVFDALAAALTVIAAE</sequence>
<dbReference type="InterPro" id="IPR005119">
    <property type="entry name" value="LysR_subst-bd"/>
</dbReference>
<dbReference type="EMBL" id="BBJS01000013">
    <property type="protein sequence ID" value="GAN12758.1"/>
    <property type="molecule type" value="Genomic_DNA"/>
</dbReference>
<reference evidence="6 7" key="1">
    <citation type="submission" date="2014-08" db="EMBL/GenBank/DDBJ databases">
        <title>Whole genome shotgun sequence of Sphingomonas paucimobilis NBRC 13935.</title>
        <authorList>
            <person name="Hosoyama A."/>
            <person name="Hashimoto M."/>
            <person name="Hosoyama Y."/>
            <person name="Noguchi M."/>
            <person name="Uohara A."/>
            <person name="Ohji S."/>
            <person name="Katano-Makiyama Y."/>
            <person name="Ichikawa N."/>
            <person name="Kimura A."/>
            <person name="Yamazoe A."/>
            <person name="Fujita N."/>
        </authorList>
    </citation>
    <scope>NUCLEOTIDE SEQUENCE [LARGE SCALE GENOMIC DNA]</scope>
    <source>
        <strain evidence="6 7">NBRC 13935</strain>
    </source>
</reference>
<gene>
    <name evidence="6" type="ORF">SP6_13_00100</name>
</gene>
<dbReference type="GO" id="GO:0003700">
    <property type="term" value="F:DNA-binding transcription factor activity"/>
    <property type="evidence" value="ECO:0007669"/>
    <property type="project" value="InterPro"/>
</dbReference>
<dbReference type="PRINTS" id="PR00039">
    <property type="entry name" value="HTHLYSR"/>
</dbReference>
<evidence type="ECO:0000313" key="7">
    <source>
        <dbReference type="Proteomes" id="UP000032025"/>
    </source>
</evidence>
<dbReference type="Pfam" id="PF03466">
    <property type="entry name" value="LysR_substrate"/>
    <property type="match status" value="1"/>
</dbReference>